<dbReference type="GO" id="GO:0005643">
    <property type="term" value="C:nuclear pore"/>
    <property type="evidence" value="ECO:0007669"/>
    <property type="project" value="UniProtKB-SubCell"/>
</dbReference>
<name>A0A914UXY3_9BILA</name>
<evidence type="ECO:0000256" key="2">
    <source>
        <dbReference type="ARBA" id="ARBA00022448"/>
    </source>
</evidence>
<keyword evidence="7" id="KW-0539">Nucleus</keyword>
<evidence type="ECO:0000256" key="6">
    <source>
        <dbReference type="ARBA" id="ARBA00023132"/>
    </source>
</evidence>
<dbReference type="WBParaSite" id="PSAMB.scaffold1331size32849.g12362.t1">
    <property type="protein sequence ID" value="PSAMB.scaffold1331size32849.g12362.t1"/>
    <property type="gene ID" value="PSAMB.scaffold1331size32849.g12362"/>
</dbReference>
<organism evidence="9 10">
    <name type="scientific">Plectus sambesii</name>
    <dbReference type="NCBI Taxonomy" id="2011161"/>
    <lineage>
        <taxon>Eukaryota</taxon>
        <taxon>Metazoa</taxon>
        <taxon>Ecdysozoa</taxon>
        <taxon>Nematoda</taxon>
        <taxon>Chromadorea</taxon>
        <taxon>Plectida</taxon>
        <taxon>Plectina</taxon>
        <taxon>Plectoidea</taxon>
        <taxon>Plectidae</taxon>
        <taxon>Plectus</taxon>
    </lineage>
</organism>
<dbReference type="GO" id="GO:0000055">
    <property type="term" value="P:ribosomal large subunit export from nucleus"/>
    <property type="evidence" value="ECO:0007669"/>
    <property type="project" value="InterPro"/>
</dbReference>
<dbReference type="GO" id="GO:0000056">
    <property type="term" value="P:ribosomal small subunit export from nucleus"/>
    <property type="evidence" value="ECO:0007669"/>
    <property type="project" value="InterPro"/>
</dbReference>
<proteinExistence type="predicted"/>
<reference evidence="10" key="1">
    <citation type="submission" date="2022-11" db="UniProtKB">
        <authorList>
            <consortium name="WormBaseParasite"/>
        </authorList>
    </citation>
    <scope>IDENTIFICATION</scope>
</reference>
<dbReference type="PANTHER" id="PTHR13257:SF0">
    <property type="entry name" value="NUCLEAR PORE COMPLEX PROTEIN NUP88"/>
    <property type="match status" value="1"/>
</dbReference>
<keyword evidence="3" id="KW-0509">mRNA transport</keyword>
<dbReference type="PANTHER" id="PTHR13257">
    <property type="entry name" value="NUCLEOPORIN NUP84-RELATED"/>
    <property type="match status" value="1"/>
</dbReference>
<dbReference type="GO" id="GO:0006406">
    <property type="term" value="P:mRNA export from nucleus"/>
    <property type="evidence" value="ECO:0007669"/>
    <property type="project" value="TreeGrafter"/>
</dbReference>
<protein>
    <submittedName>
        <fullName evidence="10">Nuclear pore complex protein Nup88</fullName>
    </submittedName>
</protein>
<dbReference type="AlphaFoldDB" id="A0A914UXY3"/>
<evidence type="ECO:0000256" key="4">
    <source>
        <dbReference type="ARBA" id="ARBA00022927"/>
    </source>
</evidence>
<evidence type="ECO:0000256" key="8">
    <source>
        <dbReference type="SAM" id="MobiDB-lite"/>
    </source>
</evidence>
<evidence type="ECO:0000256" key="3">
    <source>
        <dbReference type="ARBA" id="ARBA00022816"/>
    </source>
</evidence>
<keyword evidence="9" id="KW-1185">Reference proteome</keyword>
<dbReference type="GO" id="GO:0017056">
    <property type="term" value="F:structural constituent of nuclear pore"/>
    <property type="evidence" value="ECO:0007669"/>
    <property type="project" value="InterPro"/>
</dbReference>
<dbReference type="InterPro" id="IPR037700">
    <property type="entry name" value="NUP88/NUP82"/>
</dbReference>
<dbReference type="Pfam" id="PF10168">
    <property type="entry name" value="Nup88"/>
    <property type="match status" value="1"/>
</dbReference>
<dbReference type="InterPro" id="IPR019321">
    <property type="entry name" value="Nucleoporin_Nup88"/>
</dbReference>
<evidence type="ECO:0000313" key="10">
    <source>
        <dbReference type="WBParaSite" id="PSAMB.scaffold1331size32849.g12362.t1"/>
    </source>
</evidence>
<keyword evidence="6" id="KW-0906">Nuclear pore complex</keyword>
<evidence type="ECO:0000313" key="9">
    <source>
        <dbReference type="Proteomes" id="UP000887566"/>
    </source>
</evidence>
<comment type="subcellular location">
    <subcellularLocation>
        <location evidence="1">Nucleus</location>
        <location evidence="1">Nuclear pore complex</location>
    </subcellularLocation>
</comment>
<evidence type="ECO:0000256" key="1">
    <source>
        <dbReference type="ARBA" id="ARBA00004567"/>
    </source>
</evidence>
<feature type="region of interest" description="Disordered" evidence="8">
    <location>
        <begin position="614"/>
        <end position="634"/>
    </location>
</feature>
<dbReference type="Proteomes" id="UP000887566">
    <property type="component" value="Unplaced"/>
</dbReference>
<sequence length="669" mass="73933">MGTLDLSLNGEGTLVLAAYRDICFFCFDGECLTAVFGVEPAEVDPPAGTPRKLIPGRKVKLSLSYVPLFKVKELVVNETGSNVTLVGNRGVAIVAVPEDFWIRRTSHENYKSVYNCRCDQVDTDLFRSHQTMSSLKAKWHPGSPTDSHLVVLCSDSVLRIYDTALRDGTVQPWGKVDMNLSFDNTCVTLQKSGTAKFGLANAAVSFDFGPLVSRAESTPQFPIFVLTKDGDVYGVLTDLLRPRAFEPFGPIRMSPPAEDNYGVDACDLLCLADAAVPLLCVCTTTGLLYHCVIVEAADEELASTANGDYELFVYDCVELELKLSRIDLRSGEQTPYSANVPLLLVKDSSCTSRYLAQSPGGVHTVDVSSWTRDIADSKTSQITDRRSAVEYRLCSQLNESTASTEFISSAAVFKWRGSPDALLVASMSTGAVFVDSIDKMAGTGYSFLQSKTSDGLPYSRGQPETMEEVQRILARHSTMPVFRSSEMLSEQQSAEVFLRVVQTLNERLSKQKAAKDFLDQRAKTLGKQRNQQRTQMADVDSRCGTVIDQAAALKQKTRALLAQQQKLDSQLQMAVDRINRQRGPLSLAEQEMLRSLERMQIEADQMNASLKQLSSETTTLRKVREGSKREPTTPRNLMLEKSQDNVEMLVSSIKALQDDVEWLNEACES</sequence>
<keyword evidence="2" id="KW-0813">Transport</keyword>
<keyword evidence="4" id="KW-0653">Protein transport</keyword>
<accession>A0A914UXY3</accession>
<dbReference type="GO" id="GO:0006606">
    <property type="term" value="P:protein import into nucleus"/>
    <property type="evidence" value="ECO:0007669"/>
    <property type="project" value="TreeGrafter"/>
</dbReference>
<feature type="compositionally biased region" description="Basic and acidic residues" evidence="8">
    <location>
        <begin position="622"/>
        <end position="632"/>
    </location>
</feature>
<evidence type="ECO:0000256" key="7">
    <source>
        <dbReference type="ARBA" id="ARBA00023242"/>
    </source>
</evidence>
<evidence type="ECO:0000256" key="5">
    <source>
        <dbReference type="ARBA" id="ARBA00023010"/>
    </source>
</evidence>
<keyword evidence="5" id="KW-0811">Translocation</keyword>